<dbReference type="Gene3D" id="1.10.443.10">
    <property type="entry name" value="Intergrase catalytic core"/>
    <property type="match status" value="1"/>
</dbReference>
<dbReference type="SUPFAM" id="SSF56349">
    <property type="entry name" value="DNA breaking-rejoining enzymes"/>
    <property type="match status" value="1"/>
</dbReference>
<keyword evidence="4 9" id="KW-0159">Chromosome partition</keyword>
<comment type="function">
    <text evidence="9">Site-specific tyrosine recombinase, which acts by catalyzing the cutting and rejoining of the recombining DNA molecules. The XerC-XerD complex is essential to convert dimers of the bacterial chromosome into monomers to permit their segregation at cell division. It also contributes to the segregational stability of plasmids.</text>
</comment>
<evidence type="ECO:0000259" key="11">
    <source>
        <dbReference type="PROSITE" id="PS51900"/>
    </source>
</evidence>
<dbReference type="PROSITE" id="PS51900">
    <property type="entry name" value="CB"/>
    <property type="match status" value="1"/>
</dbReference>
<dbReference type="InterPro" id="IPR004107">
    <property type="entry name" value="Integrase_SAM-like_N"/>
</dbReference>
<evidence type="ECO:0000256" key="2">
    <source>
        <dbReference type="ARBA" id="ARBA00022490"/>
    </source>
</evidence>
<evidence type="ECO:0000256" key="3">
    <source>
        <dbReference type="ARBA" id="ARBA00022618"/>
    </source>
</evidence>
<protein>
    <recommendedName>
        <fullName evidence="9">Tyrosine recombinase XerC</fullName>
    </recommendedName>
</protein>
<dbReference type="GO" id="GO:0006313">
    <property type="term" value="P:DNA transposition"/>
    <property type="evidence" value="ECO:0007669"/>
    <property type="project" value="UniProtKB-UniRule"/>
</dbReference>
<keyword evidence="3 9" id="KW-0132">Cell division</keyword>
<dbReference type="AlphaFoldDB" id="A0A3M0GDT9"/>
<evidence type="ECO:0000313" key="12">
    <source>
        <dbReference type="EMBL" id="RMB59763.1"/>
    </source>
</evidence>
<dbReference type="PROSITE" id="PS51898">
    <property type="entry name" value="TYR_RECOMBINASE"/>
    <property type="match status" value="1"/>
</dbReference>
<keyword evidence="6 9" id="KW-0238">DNA-binding</keyword>
<evidence type="ECO:0000256" key="5">
    <source>
        <dbReference type="ARBA" id="ARBA00022908"/>
    </source>
</evidence>
<dbReference type="Proteomes" id="UP000275256">
    <property type="component" value="Unassembled WGS sequence"/>
</dbReference>
<feature type="domain" description="Tyr recombinase" evidence="10">
    <location>
        <begin position="118"/>
        <end position="298"/>
    </location>
</feature>
<evidence type="ECO:0000313" key="13">
    <source>
        <dbReference type="Proteomes" id="UP000275256"/>
    </source>
</evidence>
<evidence type="ECO:0000256" key="7">
    <source>
        <dbReference type="ARBA" id="ARBA00023172"/>
    </source>
</evidence>
<feature type="active site" evidence="9">
    <location>
        <position position="158"/>
    </location>
</feature>
<accession>A0A3M0GDT9</accession>
<feature type="active site" evidence="9">
    <location>
        <position position="182"/>
    </location>
</feature>
<keyword evidence="13" id="KW-1185">Reference proteome</keyword>
<organism evidence="12 13">
    <name type="scientific">Tessaracoccus antarcticus</name>
    <dbReference type="NCBI Taxonomy" id="2479848"/>
    <lineage>
        <taxon>Bacteria</taxon>
        <taxon>Bacillati</taxon>
        <taxon>Actinomycetota</taxon>
        <taxon>Actinomycetes</taxon>
        <taxon>Propionibacteriales</taxon>
        <taxon>Propionibacteriaceae</taxon>
        <taxon>Tessaracoccus</taxon>
    </lineage>
</organism>
<dbReference type="Gene3D" id="1.10.150.130">
    <property type="match status" value="1"/>
</dbReference>
<evidence type="ECO:0000256" key="9">
    <source>
        <dbReference type="HAMAP-Rule" id="MF_01808"/>
    </source>
</evidence>
<dbReference type="OrthoDB" id="9801717at2"/>
<evidence type="ECO:0000256" key="4">
    <source>
        <dbReference type="ARBA" id="ARBA00022829"/>
    </source>
</evidence>
<proteinExistence type="inferred from homology"/>
<keyword evidence="7 9" id="KW-0233">DNA recombination</keyword>
<dbReference type="InterPro" id="IPR011010">
    <property type="entry name" value="DNA_brk_join_enz"/>
</dbReference>
<feature type="active site" evidence="9">
    <location>
        <position position="250"/>
    </location>
</feature>
<evidence type="ECO:0000259" key="10">
    <source>
        <dbReference type="PROSITE" id="PS51898"/>
    </source>
</evidence>
<dbReference type="NCBIfam" id="NF001399">
    <property type="entry name" value="PRK00283.1"/>
    <property type="match status" value="1"/>
</dbReference>
<feature type="active site" description="O-(3'-phospho-DNA)-tyrosine intermediate" evidence="9">
    <location>
        <position position="285"/>
    </location>
</feature>
<comment type="similarity">
    <text evidence="9">Belongs to the 'phage' integrase family. XerC subfamily.</text>
</comment>
<evidence type="ECO:0000256" key="6">
    <source>
        <dbReference type="ARBA" id="ARBA00023125"/>
    </source>
</evidence>
<dbReference type="GO" id="GO:0005737">
    <property type="term" value="C:cytoplasm"/>
    <property type="evidence" value="ECO:0007669"/>
    <property type="project" value="UniProtKB-SubCell"/>
</dbReference>
<feature type="active site" evidence="9">
    <location>
        <position position="253"/>
    </location>
</feature>
<reference evidence="12 13" key="1">
    <citation type="submission" date="2018-10" db="EMBL/GenBank/DDBJ databases">
        <title>Tessaracoccus antarcticuss sp. nov., isolated from sediment.</title>
        <authorList>
            <person name="Zhou L.Y."/>
            <person name="Du Z.J."/>
        </authorList>
    </citation>
    <scope>NUCLEOTIDE SEQUENCE [LARGE SCALE GENOMIC DNA]</scope>
    <source>
        <strain evidence="12 13">JDX10</strain>
    </source>
</reference>
<dbReference type="EMBL" id="REFW01000002">
    <property type="protein sequence ID" value="RMB59763.1"/>
    <property type="molecule type" value="Genomic_DNA"/>
</dbReference>
<dbReference type="InterPro" id="IPR044068">
    <property type="entry name" value="CB"/>
</dbReference>
<dbReference type="PANTHER" id="PTHR30349">
    <property type="entry name" value="PHAGE INTEGRASE-RELATED"/>
    <property type="match status" value="1"/>
</dbReference>
<dbReference type="GO" id="GO:0003677">
    <property type="term" value="F:DNA binding"/>
    <property type="evidence" value="ECO:0007669"/>
    <property type="project" value="UniProtKB-UniRule"/>
</dbReference>
<dbReference type="InterPro" id="IPR010998">
    <property type="entry name" value="Integrase_recombinase_N"/>
</dbReference>
<keyword evidence="8 9" id="KW-0131">Cell cycle</keyword>
<dbReference type="HAMAP" id="MF_01808">
    <property type="entry name" value="Recomb_XerC_XerD"/>
    <property type="match status" value="1"/>
</dbReference>
<evidence type="ECO:0000256" key="1">
    <source>
        <dbReference type="ARBA" id="ARBA00004496"/>
    </source>
</evidence>
<dbReference type="InterPro" id="IPR023009">
    <property type="entry name" value="Tyrosine_recombinase_XerC/XerD"/>
</dbReference>
<dbReference type="CDD" id="cd00798">
    <property type="entry name" value="INT_XerDC_C"/>
    <property type="match status" value="1"/>
</dbReference>
<dbReference type="GO" id="GO:0051301">
    <property type="term" value="P:cell division"/>
    <property type="evidence" value="ECO:0007669"/>
    <property type="project" value="UniProtKB-KW"/>
</dbReference>
<evidence type="ECO:0000256" key="8">
    <source>
        <dbReference type="ARBA" id="ARBA00023306"/>
    </source>
</evidence>
<dbReference type="InterPro" id="IPR050090">
    <property type="entry name" value="Tyrosine_recombinase_XerCD"/>
</dbReference>
<sequence length="304" mass="33035">MPSVHTGRMTEGDWDALLREYDDHLALRRHLSANTVRAYISDLRQMSESLDQSVRDVTLQVLRGWLAGLLEDGAASSTIQRRVAAARGFFAWACEQQFIGEDPAVRLRSPKRSRRLPVVPGQKNVEEALQSTQARADEGPLAVRDLAILEVLYGGGIRVAELCSLDLADVDDDRGLLRVVGKGDKQRSVPLGAPARRALDAWRAVRPAVASADSPNAVFLGARGGRIDARVARRVVHEATRAGGAEVGPHGLRHAMATHLLEGGADLRSVQEILGHASVATTQLYTHVSAERLRAAFRQAHPRA</sequence>
<feature type="active site" evidence="9">
    <location>
        <position position="276"/>
    </location>
</feature>
<dbReference type="InterPro" id="IPR002104">
    <property type="entry name" value="Integrase_catalytic"/>
</dbReference>
<comment type="caution">
    <text evidence="12">The sequence shown here is derived from an EMBL/GenBank/DDBJ whole genome shotgun (WGS) entry which is preliminary data.</text>
</comment>
<dbReference type="Pfam" id="PF02899">
    <property type="entry name" value="Phage_int_SAM_1"/>
    <property type="match status" value="1"/>
</dbReference>
<dbReference type="GO" id="GO:0007059">
    <property type="term" value="P:chromosome segregation"/>
    <property type="evidence" value="ECO:0007669"/>
    <property type="project" value="UniProtKB-UniRule"/>
</dbReference>
<keyword evidence="2 9" id="KW-0963">Cytoplasm</keyword>
<dbReference type="Pfam" id="PF00589">
    <property type="entry name" value="Phage_integrase"/>
    <property type="match status" value="1"/>
</dbReference>
<keyword evidence="5 9" id="KW-0229">DNA integration</keyword>
<dbReference type="PANTHER" id="PTHR30349:SF77">
    <property type="entry name" value="TYROSINE RECOMBINASE XERC"/>
    <property type="match status" value="1"/>
</dbReference>
<comment type="subcellular location">
    <subcellularLocation>
        <location evidence="1 9">Cytoplasm</location>
    </subcellularLocation>
</comment>
<gene>
    <name evidence="9" type="primary">xerC</name>
    <name evidence="12" type="ORF">EAX62_08420</name>
</gene>
<dbReference type="InterPro" id="IPR013762">
    <property type="entry name" value="Integrase-like_cat_sf"/>
</dbReference>
<name>A0A3M0GDT9_9ACTN</name>
<dbReference type="GO" id="GO:0009037">
    <property type="term" value="F:tyrosine-based site-specific recombinase activity"/>
    <property type="evidence" value="ECO:0007669"/>
    <property type="project" value="UniProtKB-UniRule"/>
</dbReference>
<comment type="subunit">
    <text evidence="9">Forms a cyclic heterotetrameric complex composed of two molecules of XerC and two molecules of XerD.</text>
</comment>
<feature type="domain" description="Core-binding (CB)" evidence="11">
    <location>
        <begin position="12"/>
        <end position="94"/>
    </location>
</feature>